<dbReference type="SUPFAM" id="SSF54001">
    <property type="entry name" value="Cysteine proteinases"/>
    <property type="match status" value="1"/>
</dbReference>
<protein>
    <recommendedName>
        <fullName evidence="5">Ubiquitin-like protease family profile domain-containing protein</fullName>
    </recommendedName>
</protein>
<feature type="compositionally biased region" description="Low complexity" evidence="4">
    <location>
        <begin position="349"/>
        <end position="365"/>
    </location>
</feature>
<feature type="compositionally biased region" description="Basic and acidic residues" evidence="4">
    <location>
        <begin position="39"/>
        <end position="65"/>
    </location>
</feature>
<name>A0A8J5XMX6_DIALT</name>
<feature type="compositionally biased region" description="Low complexity" evidence="4">
    <location>
        <begin position="1047"/>
        <end position="1066"/>
    </location>
</feature>
<feature type="compositionally biased region" description="Gly residues" evidence="4">
    <location>
        <begin position="1022"/>
        <end position="1035"/>
    </location>
</feature>
<dbReference type="OrthoDB" id="442460at2759"/>
<feature type="region of interest" description="Disordered" evidence="4">
    <location>
        <begin position="1530"/>
        <end position="1657"/>
    </location>
</feature>
<feature type="region of interest" description="Disordered" evidence="4">
    <location>
        <begin position="1159"/>
        <end position="1194"/>
    </location>
</feature>
<dbReference type="Proteomes" id="UP000751190">
    <property type="component" value="Unassembled WGS sequence"/>
</dbReference>
<dbReference type="PROSITE" id="PS50600">
    <property type="entry name" value="ULP_PROTEASE"/>
    <property type="match status" value="1"/>
</dbReference>
<accession>A0A8J5XMX6</accession>
<dbReference type="PANTHER" id="PTHR47764">
    <property type="entry name" value="UBIQUITIN-LIKE-SPECIFIC PROTEASE 2B-RELATED"/>
    <property type="match status" value="1"/>
</dbReference>
<keyword evidence="3" id="KW-0378">Hydrolase</keyword>
<organism evidence="6 7">
    <name type="scientific">Diacronema lutheri</name>
    <name type="common">Unicellular marine alga</name>
    <name type="synonym">Monochrysis lutheri</name>
    <dbReference type="NCBI Taxonomy" id="2081491"/>
    <lineage>
        <taxon>Eukaryota</taxon>
        <taxon>Haptista</taxon>
        <taxon>Haptophyta</taxon>
        <taxon>Pavlovophyceae</taxon>
        <taxon>Pavlovales</taxon>
        <taxon>Pavlovaceae</taxon>
        <taxon>Diacronema</taxon>
    </lineage>
</organism>
<feature type="compositionally biased region" description="Low complexity" evidence="4">
    <location>
        <begin position="532"/>
        <end position="544"/>
    </location>
</feature>
<keyword evidence="7" id="KW-1185">Reference proteome</keyword>
<feature type="region of interest" description="Disordered" evidence="4">
    <location>
        <begin position="169"/>
        <end position="201"/>
    </location>
</feature>
<dbReference type="PANTHER" id="PTHR47764:SF2">
    <property type="entry name" value="UBIQUITIN-LIKE PROTEASE FAMILY PROFILE DOMAIN-CONTAINING PROTEIN"/>
    <property type="match status" value="1"/>
</dbReference>
<feature type="region of interest" description="Disordered" evidence="4">
    <location>
        <begin position="106"/>
        <end position="153"/>
    </location>
</feature>
<feature type="compositionally biased region" description="Basic and acidic residues" evidence="4">
    <location>
        <begin position="117"/>
        <end position="130"/>
    </location>
</feature>
<keyword evidence="2" id="KW-0645">Protease</keyword>
<feature type="region of interest" description="Disordered" evidence="4">
    <location>
        <begin position="518"/>
        <end position="554"/>
    </location>
</feature>
<dbReference type="InterPro" id="IPR003653">
    <property type="entry name" value="Peptidase_C48_C"/>
</dbReference>
<dbReference type="Gene3D" id="3.40.395.10">
    <property type="entry name" value="Adenoviral Proteinase, Chain A"/>
    <property type="match status" value="1"/>
</dbReference>
<feature type="compositionally biased region" description="Pro residues" evidence="4">
    <location>
        <begin position="387"/>
        <end position="404"/>
    </location>
</feature>
<dbReference type="EMBL" id="JAGTXO010000010">
    <property type="protein sequence ID" value="KAG8465330.1"/>
    <property type="molecule type" value="Genomic_DNA"/>
</dbReference>
<evidence type="ECO:0000256" key="3">
    <source>
        <dbReference type="ARBA" id="ARBA00022801"/>
    </source>
</evidence>
<feature type="compositionally biased region" description="Basic and acidic residues" evidence="4">
    <location>
        <begin position="1076"/>
        <end position="1085"/>
    </location>
</feature>
<feature type="compositionally biased region" description="Low complexity" evidence="4">
    <location>
        <begin position="1168"/>
        <end position="1194"/>
    </location>
</feature>
<feature type="region of interest" description="Disordered" evidence="4">
    <location>
        <begin position="349"/>
        <end position="404"/>
    </location>
</feature>
<evidence type="ECO:0000313" key="7">
    <source>
        <dbReference type="Proteomes" id="UP000751190"/>
    </source>
</evidence>
<feature type="compositionally biased region" description="Low complexity" evidence="4">
    <location>
        <begin position="178"/>
        <end position="193"/>
    </location>
</feature>
<feature type="region of interest" description="Disordered" evidence="4">
    <location>
        <begin position="1"/>
        <end position="77"/>
    </location>
</feature>
<evidence type="ECO:0000256" key="2">
    <source>
        <dbReference type="ARBA" id="ARBA00022670"/>
    </source>
</evidence>
<dbReference type="InterPro" id="IPR038765">
    <property type="entry name" value="Papain-like_cys_pep_sf"/>
</dbReference>
<feature type="region of interest" description="Disordered" evidence="4">
    <location>
        <begin position="1016"/>
        <end position="1106"/>
    </location>
</feature>
<proteinExistence type="inferred from homology"/>
<sequence length="1657" mass="169118">MRALRPLRSGPSYEELDEEHVNDGVSSSGAEQRQRRKRDHDWVPQDGGDDRRTGRAFRDGGDAPARHGIRRGWRSAGPFVDDARGSLMSAADNGHALSAVRAASQLGGSELPSPAHGPDRRGGSDGRRSACADAAAGNVGQPINLDDSDVEEAKTERSALRSLRACSPPALGTQLGYASSRARARQAGPARPSAHVEDLDAPTLPVRKRSRQDDELLVGLPPLPHGSVPVPVPHRRTVTGRHTETGSHTQSARSAHEAATARAASVGLARANLPNGTLPEAAIFTQRLDVSRHVALASERAALAHARALSGDELTTGACGAGLITAETVKADLGVPSSAAPELRSLYRTSAAAPPEEPRAAASPTDASPTDASPIDASPIDASAAPQPKPQPQPQPQPQPPEQPFQPILIKALDVLRSASAALSSPHARPAPADALTKDAIGSHRAIVSHRAAHFMRGACACAQAAGRPVGSACNRLFVRMGAVAEFALHGHRDGHADGDADDDGDADAAALNDECVASTWRVERTSPSPSPTRGGARPARTRACPQRPAQAHDVGVNDADDAMASDAVGVREISADVDEPPTDHATAAEISADVDEPPTDHATAAEISADVDEPPTDHATAARAKAPARALLAADEGVGVGSGAPAAARRRARARAAAAASATAADGGGGGAAGSADALVLVYPLAPGAQRQVVLRGADVARLQSHAFLNDTIVDFALRYAECEGAPARAAARVYAFSSFWLSKARETTRAAARLRAQQAAAARAATGGAGARAGAPAGGVRVGSVEVSALAATNAWALAAARGRFERWTRHVDIFEKDLLLVPVHDKANMHWALGVVAYARETPFLHAPRGTPIDVDRLSSAYDGGGVNDGGGAGGGGGAGVSGAGARNAGVGGGPHAGPDAGPDAGPARGCAACILYLDSLGGMQRWVFKEIVAQLHAEWVRRGHSHTIGSMDGAQAPPPFNELPFVQYRIPKQTNAIDCGLFLIESAERLMRAPPSRDDILNVLRVARRRAREAPCDDGGGGGRGGSGGGERQSHALADALAGESGDVSGDVSGEVSGDVSGNASGNGTRSGAHERPRADADADADAEPGFTQGARRRARREAREAAQAVEASRVIDGAARARATHPDAPNARAHGPIVEVDLDAVETPRDVGIGGDGEGAGGARAPSARARAADAGAGDGAGAPPAGARARAAGSERALARVHIDLDAEASADEAAAAPAAQQRAARPALRARDDAVRAFGGASTCAAAAAAAAAERRAACAGGAVGGAAGGAVGGAASGAEPACAPLVPKAPAYSPSLSPPRERRRSRAPARIAIDLANDAHGDAELSPGARAAIAAVAASEAAQPSARARVREAHRLEWNASTTRVSSARRSGRLALDRAVTVTVTETEQYRGGCRPPLGQRSGLQFDATQWFSAERVEAEKRTTLQATIAMLREQHACMDAGCARLARLAGLHRTAQPLARWGDEGAGGEGVGVPAVARVANAAAIDDDRLAVAVDVDVDAHDVVDDAAAAAAAAADDAAAAADDDDDAWGSEEVVVSRPRAGDDDDDAWGSEEVVVSRPRAGDDGVIKATQPSPRRDAESSQADEALPDEPHSPDAPRGPDATLPGEPHGPESSRGPDATLPGEPRRPGAPRGPNLEPMTMGAEDVDA</sequence>
<evidence type="ECO:0000256" key="4">
    <source>
        <dbReference type="SAM" id="MobiDB-lite"/>
    </source>
</evidence>
<reference evidence="6" key="1">
    <citation type="submission" date="2021-05" db="EMBL/GenBank/DDBJ databases">
        <title>The genome of the haptophyte Pavlova lutheri (Diacronema luteri, Pavlovales) - a model for lipid biosynthesis in eukaryotic algae.</title>
        <authorList>
            <person name="Hulatt C.J."/>
            <person name="Posewitz M.C."/>
        </authorList>
    </citation>
    <scope>NUCLEOTIDE SEQUENCE</scope>
    <source>
        <strain evidence="6">NIVA-4/92</strain>
    </source>
</reference>
<gene>
    <name evidence="6" type="ORF">KFE25_002637</name>
</gene>
<dbReference type="GO" id="GO:0006508">
    <property type="term" value="P:proteolysis"/>
    <property type="evidence" value="ECO:0007669"/>
    <property type="project" value="UniProtKB-KW"/>
</dbReference>
<evidence type="ECO:0000313" key="6">
    <source>
        <dbReference type="EMBL" id="KAG8465330.1"/>
    </source>
</evidence>
<dbReference type="Pfam" id="PF02902">
    <property type="entry name" value="Peptidase_C48"/>
    <property type="match status" value="1"/>
</dbReference>
<evidence type="ECO:0000256" key="1">
    <source>
        <dbReference type="ARBA" id="ARBA00005234"/>
    </source>
</evidence>
<comment type="caution">
    <text evidence="6">The sequence shown here is derived from an EMBL/GenBank/DDBJ whole genome shotgun (WGS) entry which is preliminary data.</text>
</comment>
<comment type="similarity">
    <text evidence="1">Belongs to the peptidase C48 family.</text>
</comment>
<feature type="domain" description="Ubiquitin-like protease family profile" evidence="5">
    <location>
        <begin position="694"/>
        <end position="994"/>
    </location>
</feature>
<evidence type="ECO:0000259" key="5">
    <source>
        <dbReference type="PROSITE" id="PS50600"/>
    </source>
</evidence>
<dbReference type="GO" id="GO:0008234">
    <property type="term" value="F:cysteine-type peptidase activity"/>
    <property type="evidence" value="ECO:0007669"/>
    <property type="project" value="InterPro"/>
</dbReference>